<keyword evidence="1" id="KW-0238">DNA-binding</keyword>
<dbReference type="SUPFAM" id="SSF46689">
    <property type="entry name" value="Homeodomain-like"/>
    <property type="match status" value="1"/>
</dbReference>
<dbReference type="AlphaFoldDB" id="A0A9R0P421"/>
<dbReference type="GO" id="GO:0003677">
    <property type="term" value="F:DNA binding"/>
    <property type="evidence" value="ECO:0007669"/>
    <property type="project" value="UniProtKB-KW"/>
</dbReference>
<evidence type="ECO:0000313" key="4">
    <source>
        <dbReference type="EMBL" id="AEK45860.1"/>
    </source>
</evidence>
<dbReference type="Pfam" id="PF00440">
    <property type="entry name" value="TetR_N"/>
    <property type="match status" value="1"/>
</dbReference>
<reference evidence="4 5" key="1">
    <citation type="journal article" date="2011" name="J. Bacteriol.">
        <title>Whole genome sequence of the rifamycin B-producing strain Amycolatopsis mediterranei S699.</title>
        <authorList>
            <person name="Verma M."/>
            <person name="Kaur J."/>
            <person name="Kumar M."/>
            <person name="Kumari K."/>
            <person name="Saxena A."/>
            <person name="Anand S."/>
            <person name="Nigam A."/>
            <person name="Ravi V."/>
            <person name="Raghuvanshi S."/>
            <person name="Khurana P."/>
            <person name="Tyagi A.K."/>
            <person name="Khurana J.P."/>
            <person name="Lal R."/>
        </authorList>
    </citation>
    <scope>NUCLEOTIDE SEQUENCE [LARGE SCALE GENOMIC DNA]</scope>
    <source>
        <strain evidence="4 5">S699</strain>
    </source>
</reference>
<feature type="region of interest" description="Disordered" evidence="2">
    <location>
        <begin position="187"/>
        <end position="213"/>
    </location>
</feature>
<feature type="domain" description="HTH tetR-type" evidence="3">
    <location>
        <begin position="1"/>
        <end position="41"/>
    </location>
</feature>
<evidence type="ECO:0000256" key="1">
    <source>
        <dbReference type="ARBA" id="ARBA00023125"/>
    </source>
</evidence>
<keyword evidence="5" id="KW-1185">Reference proteome</keyword>
<evidence type="ECO:0000259" key="3">
    <source>
        <dbReference type="Pfam" id="PF00440"/>
    </source>
</evidence>
<accession>A0A9R0P421</accession>
<name>A0A9R0P421_AMYMS</name>
<organism evidence="4 5">
    <name type="scientific">Amycolatopsis mediterranei (strain S699)</name>
    <name type="common">Nocardia mediterranei</name>
    <dbReference type="NCBI Taxonomy" id="713604"/>
    <lineage>
        <taxon>Bacteria</taxon>
        <taxon>Bacillati</taxon>
        <taxon>Actinomycetota</taxon>
        <taxon>Actinomycetes</taxon>
        <taxon>Pseudonocardiales</taxon>
        <taxon>Pseudonocardiaceae</taxon>
        <taxon>Amycolatopsis</taxon>
    </lineage>
</organism>
<dbReference type="InterPro" id="IPR001647">
    <property type="entry name" value="HTH_TetR"/>
</dbReference>
<sequence>MFAERGVHAVSNRQICEAAGQGNNAAVGYHFGTKAELVRAIASRHSAAIDELRRRRLAGIGGDATLRDWISCLVTPVVEHLAAAGSSTWYGRFGAQMMTDPALRPIMVEESLSSPALVRIVAGVHRCSPPMPAGVRAERGDMTRQLLVHVVADHERALAEGSPPPRRDWPDVAAGLIDALTGLWSAPVTAPEPADQAGFRPERPGTAPARPAG</sequence>
<protein>
    <submittedName>
        <fullName evidence="4">TetR family transcriptional regulator</fullName>
    </submittedName>
</protein>
<evidence type="ECO:0000313" key="5">
    <source>
        <dbReference type="Proteomes" id="UP000006138"/>
    </source>
</evidence>
<dbReference type="Gene3D" id="1.10.357.10">
    <property type="entry name" value="Tetracycline Repressor, domain 2"/>
    <property type="match status" value="1"/>
</dbReference>
<dbReference type="EMBL" id="CP002896">
    <property type="protein sequence ID" value="AEK45860.1"/>
    <property type="molecule type" value="Genomic_DNA"/>
</dbReference>
<proteinExistence type="predicted"/>
<dbReference type="InterPro" id="IPR009057">
    <property type="entry name" value="Homeodomain-like_sf"/>
</dbReference>
<gene>
    <name evidence="4" type="ordered locus">RAM_36955</name>
</gene>
<dbReference type="KEGG" id="amn:RAM_36955"/>
<evidence type="ECO:0000256" key="2">
    <source>
        <dbReference type="SAM" id="MobiDB-lite"/>
    </source>
</evidence>
<dbReference type="Proteomes" id="UP000006138">
    <property type="component" value="Chromosome"/>
</dbReference>